<comment type="caution">
    <text evidence="1">The sequence shown here is derived from an EMBL/GenBank/DDBJ whole genome shotgun (WGS) entry which is preliminary data.</text>
</comment>
<evidence type="ECO:0000313" key="2">
    <source>
        <dbReference type="Proteomes" id="UP000246661"/>
    </source>
</evidence>
<accession>A0A317QPJ3</accession>
<dbReference type="AlphaFoldDB" id="A0A317QPJ3"/>
<dbReference type="Proteomes" id="UP000246661">
    <property type="component" value="Unassembled WGS sequence"/>
</dbReference>
<protein>
    <submittedName>
        <fullName evidence="1">Uncharacterized protein</fullName>
    </submittedName>
</protein>
<keyword evidence="2" id="KW-1185">Reference proteome</keyword>
<organism evidence="1 2">
    <name type="scientific">Geodermatophilus normandii</name>
    <dbReference type="NCBI Taxonomy" id="1137989"/>
    <lineage>
        <taxon>Bacteria</taxon>
        <taxon>Bacillati</taxon>
        <taxon>Actinomycetota</taxon>
        <taxon>Actinomycetes</taxon>
        <taxon>Geodermatophilales</taxon>
        <taxon>Geodermatophilaceae</taxon>
        <taxon>Geodermatophilus</taxon>
    </lineage>
</organism>
<dbReference type="EMBL" id="QGTX01000001">
    <property type="protein sequence ID" value="PWW24923.1"/>
    <property type="molecule type" value="Genomic_DNA"/>
</dbReference>
<sequence>MTDPVAGWLGISGLPQPQWARDVDQLVTSATTAATWLAELPPDVRSRLLMSTVRCDGGKTLLRLYRIPTSSKFVRGRQLFRRRFLAVPTSRATWNDGRPSPPMWVITLRDSWVLRCRCHRPAVTVTAAELTGDRPMPGAHVVLSVPQRR</sequence>
<name>A0A317QPJ3_9ACTN</name>
<gene>
    <name evidence="1" type="ORF">JD79_04115</name>
</gene>
<proteinExistence type="predicted"/>
<reference evidence="2" key="1">
    <citation type="submission" date="2018-05" db="EMBL/GenBank/DDBJ databases">
        <authorList>
            <person name="Klenk H.-P."/>
            <person name="Huntemann M."/>
            <person name="Clum A."/>
            <person name="Pillay M."/>
            <person name="Palaniappan K."/>
            <person name="Varghese N."/>
            <person name="Mikhailova N."/>
            <person name="Stamatis D."/>
            <person name="Reddy T."/>
            <person name="Daum C."/>
            <person name="Shapiro N."/>
            <person name="Ivanova N."/>
            <person name="Kyrpides N."/>
            <person name="Woyke T."/>
        </authorList>
    </citation>
    <scope>NUCLEOTIDE SEQUENCE [LARGE SCALE GENOMIC DNA]</scope>
    <source>
        <strain evidence="2">DSM 45417</strain>
    </source>
</reference>
<evidence type="ECO:0000313" key="1">
    <source>
        <dbReference type="EMBL" id="PWW24923.1"/>
    </source>
</evidence>
<dbReference type="RefSeq" id="WP_110006986.1">
    <property type="nucleotide sequence ID" value="NZ_QGTX01000001.1"/>
</dbReference>